<dbReference type="RefSeq" id="WP_176640435.1">
    <property type="nucleotide sequence ID" value="NZ_JABXXP010000244.1"/>
</dbReference>
<sequence>MSKTPSGHLLDWLRDAHAMEEQAEKMLQAQAARLENYPILQEKIRQHLEETRRQAILIRGCIERHGSSPSGLKDTGGKLMAMLQGLGGSLMADEVIKGSMASYAFEHFEVSAYVALIATAEFCGDIQTRDVCAQILEEEKAMAKWLAQALPETVGLFLTRDSTETGSAKR</sequence>
<organism evidence="1 2">
    <name type="scientific">Nguyenibacter vanlangensis</name>
    <dbReference type="NCBI Taxonomy" id="1216886"/>
    <lineage>
        <taxon>Bacteria</taxon>
        <taxon>Pseudomonadati</taxon>
        <taxon>Pseudomonadota</taxon>
        <taxon>Alphaproteobacteria</taxon>
        <taxon>Acetobacterales</taxon>
        <taxon>Acetobacteraceae</taxon>
        <taxon>Nguyenibacter</taxon>
    </lineage>
</organism>
<protein>
    <submittedName>
        <fullName evidence="1">Ferritin-like domain-containing protein</fullName>
    </submittedName>
</protein>
<dbReference type="InterPro" id="IPR012347">
    <property type="entry name" value="Ferritin-like"/>
</dbReference>
<reference evidence="1 2" key="1">
    <citation type="submission" date="2020-06" db="EMBL/GenBank/DDBJ databases">
        <title>Description of novel acetic acid bacteria.</title>
        <authorList>
            <person name="Sombolestani A."/>
        </authorList>
    </citation>
    <scope>NUCLEOTIDE SEQUENCE [LARGE SCALE GENOMIC DNA]</scope>
    <source>
        <strain evidence="1 2">LMG 31431</strain>
    </source>
</reference>
<accession>A0A7Y7M7F2</accession>
<evidence type="ECO:0000313" key="2">
    <source>
        <dbReference type="Proteomes" id="UP000534870"/>
    </source>
</evidence>
<dbReference type="AlphaFoldDB" id="A0A7Y7M7F2"/>
<dbReference type="EMBL" id="JABXXP010000244">
    <property type="protein sequence ID" value="NVN11756.1"/>
    <property type="molecule type" value="Genomic_DNA"/>
</dbReference>
<dbReference type="SUPFAM" id="SSF47240">
    <property type="entry name" value="Ferritin-like"/>
    <property type="match status" value="1"/>
</dbReference>
<proteinExistence type="predicted"/>
<dbReference type="InterPro" id="IPR010287">
    <property type="entry name" value="DUF892_YciF-like"/>
</dbReference>
<dbReference type="Pfam" id="PF05974">
    <property type="entry name" value="DUF892"/>
    <property type="match status" value="1"/>
</dbReference>
<evidence type="ECO:0000313" key="1">
    <source>
        <dbReference type="EMBL" id="NVN11756.1"/>
    </source>
</evidence>
<dbReference type="Gene3D" id="1.20.1260.10">
    <property type="match status" value="1"/>
</dbReference>
<dbReference type="InterPro" id="IPR009078">
    <property type="entry name" value="Ferritin-like_SF"/>
</dbReference>
<gene>
    <name evidence="1" type="ORF">HUK84_11600</name>
</gene>
<dbReference type="CDD" id="cd00657">
    <property type="entry name" value="Ferritin_like"/>
    <property type="match status" value="1"/>
</dbReference>
<name>A0A7Y7M7F2_9PROT</name>
<dbReference type="Proteomes" id="UP000534870">
    <property type="component" value="Unassembled WGS sequence"/>
</dbReference>
<comment type="caution">
    <text evidence="1">The sequence shown here is derived from an EMBL/GenBank/DDBJ whole genome shotgun (WGS) entry which is preliminary data.</text>
</comment>